<dbReference type="NCBIfam" id="TIGR00756">
    <property type="entry name" value="PPR"/>
    <property type="match status" value="5"/>
</dbReference>
<dbReference type="AlphaFoldDB" id="A0AAV3PP87"/>
<dbReference type="Pfam" id="PF01535">
    <property type="entry name" value="PPR"/>
    <property type="match status" value="7"/>
</dbReference>
<comment type="similarity">
    <text evidence="1">Belongs to the PPR family. PCMP-H subfamily.</text>
</comment>
<dbReference type="Gene3D" id="1.25.40.10">
    <property type="entry name" value="Tetratricopeptide repeat domain"/>
    <property type="match status" value="5"/>
</dbReference>
<protein>
    <recommendedName>
        <fullName evidence="6">Pentatricopeptide repeat-containing protein</fullName>
    </recommendedName>
</protein>
<dbReference type="Pfam" id="PF13041">
    <property type="entry name" value="PPR_2"/>
    <property type="match status" value="2"/>
</dbReference>
<feature type="repeat" description="PPR" evidence="3">
    <location>
        <begin position="193"/>
        <end position="227"/>
    </location>
</feature>
<keyword evidence="2" id="KW-0677">Repeat</keyword>
<feature type="repeat" description="PPR" evidence="3">
    <location>
        <begin position="162"/>
        <end position="192"/>
    </location>
</feature>
<dbReference type="FunFam" id="1.25.40.10:FF:000511">
    <property type="entry name" value="Pentatricopeptide repeat-containing protein"/>
    <property type="match status" value="1"/>
</dbReference>
<dbReference type="InterPro" id="IPR046848">
    <property type="entry name" value="E_motif"/>
</dbReference>
<feature type="repeat" description="PPR" evidence="3">
    <location>
        <begin position="255"/>
        <end position="289"/>
    </location>
</feature>
<feature type="repeat" description="PPR" evidence="3">
    <location>
        <begin position="388"/>
        <end position="422"/>
    </location>
</feature>
<evidence type="ECO:0000256" key="1">
    <source>
        <dbReference type="ARBA" id="ARBA00006643"/>
    </source>
</evidence>
<dbReference type="GO" id="GO:0003723">
    <property type="term" value="F:RNA binding"/>
    <property type="evidence" value="ECO:0007669"/>
    <property type="project" value="InterPro"/>
</dbReference>
<dbReference type="PANTHER" id="PTHR47926">
    <property type="entry name" value="PENTATRICOPEPTIDE REPEAT-CONTAINING PROTEIN"/>
    <property type="match status" value="1"/>
</dbReference>
<organism evidence="4 5">
    <name type="scientific">Lithospermum erythrorhizon</name>
    <name type="common">Purple gromwell</name>
    <name type="synonym">Lithospermum officinale var. erythrorhizon</name>
    <dbReference type="NCBI Taxonomy" id="34254"/>
    <lineage>
        <taxon>Eukaryota</taxon>
        <taxon>Viridiplantae</taxon>
        <taxon>Streptophyta</taxon>
        <taxon>Embryophyta</taxon>
        <taxon>Tracheophyta</taxon>
        <taxon>Spermatophyta</taxon>
        <taxon>Magnoliopsida</taxon>
        <taxon>eudicotyledons</taxon>
        <taxon>Gunneridae</taxon>
        <taxon>Pentapetalae</taxon>
        <taxon>asterids</taxon>
        <taxon>lamiids</taxon>
        <taxon>Boraginales</taxon>
        <taxon>Boraginaceae</taxon>
        <taxon>Boraginoideae</taxon>
        <taxon>Lithospermeae</taxon>
        <taxon>Lithospermum</taxon>
    </lineage>
</organism>
<dbReference type="EMBL" id="BAABME010017896">
    <property type="protein sequence ID" value="GAA0151782.1"/>
    <property type="molecule type" value="Genomic_DNA"/>
</dbReference>
<proteinExistence type="inferred from homology"/>
<evidence type="ECO:0008006" key="6">
    <source>
        <dbReference type="Google" id="ProtNLM"/>
    </source>
</evidence>
<name>A0AAV3PP87_LITER</name>
<comment type="caution">
    <text evidence="4">The sequence shown here is derived from an EMBL/GenBank/DDBJ whole genome shotgun (WGS) entry which is preliminary data.</text>
</comment>
<dbReference type="PANTHER" id="PTHR47926:SF531">
    <property type="entry name" value="TETRATRICOPEPTIDE REPEAT SUPERFAMILY PROTEIN"/>
    <property type="match status" value="1"/>
</dbReference>
<dbReference type="InterPro" id="IPR046960">
    <property type="entry name" value="PPR_At4g14850-like_plant"/>
</dbReference>
<dbReference type="Proteomes" id="UP001454036">
    <property type="component" value="Unassembled WGS sequence"/>
</dbReference>
<evidence type="ECO:0000256" key="2">
    <source>
        <dbReference type="ARBA" id="ARBA00022737"/>
    </source>
</evidence>
<evidence type="ECO:0000256" key="3">
    <source>
        <dbReference type="PROSITE-ProRule" id="PRU00708"/>
    </source>
</evidence>
<reference evidence="4 5" key="1">
    <citation type="submission" date="2024-01" db="EMBL/GenBank/DDBJ databases">
        <title>The complete chloroplast genome sequence of Lithospermum erythrorhizon: insights into the phylogenetic relationship among Boraginaceae species and the maternal lineages of purple gromwells.</title>
        <authorList>
            <person name="Okada T."/>
            <person name="Watanabe K."/>
        </authorList>
    </citation>
    <scope>NUCLEOTIDE SEQUENCE [LARGE SCALE GENOMIC DNA]</scope>
</reference>
<accession>A0AAV3PP87</accession>
<dbReference type="Pfam" id="PF20431">
    <property type="entry name" value="E_motif"/>
    <property type="match status" value="1"/>
</dbReference>
<keyword evidence="5" id="KW-1185">Reference proteome</keyword>
<dbReference type="InterPro" id="IPR011990">
    <property type="entry name" value="TPR-like_helical_dom_sf"/>
</dbReference>
<evidence type="ECO:0000313" key="5">
    <source>
        <dbReference type="Proteomes" id="UP001454036"/>
    </source>
</evidence>
<sequence>MQQKLVNVLQKCQNVRQIKQTHDQIIVHGLKDCNFIVPKLMSLSSDFISPNYAANIFGCVCTPNVVTYNNLIKCFIGKSHTDAIFSYNRMREAQIMPNSFTFTSLFRCLEFLDDGKCVHGQVMKLGFLSSVFVHNTILDFYSKCGGNLGYVWMVFDEMVERDVISYNTMIGACMNHGEVEFAIRLFEGMPERNTVTWNSVIGGLSKTGNVELARTVFNKMPQKNTVSWNSMVSGYIMVGDMRTAQALFDEVPEKSVVSWTAMVTGYATVGDLESARRIFDQMQGKNVVSWNAMIAGYVNGHMFDQALSVFHNMLVDGNCKPNQVTLISALSACSHLGAHDHGKWIDGYIKKNNVDLSVPLGNGMIDMFAKCGDLPSAWEAFHKMPKKCIITWTTMISGLAVNGHCSKALELFYRMCRDGLKPDDVIFIAVLTACVHGGLLEDGNRVFDLMVKHYEIKPRIEHYGCMVDLLGRAGKLEEAVRFTESMHLQPNAVIWATLLAACKIHGNGELLESLTDKILASEPTNPGYLTLITNISSSIGRWQNALNFRLVARQQGAEKVPGCSAIQIGSCVHEFLAKDTKHAQKKEIYQILGNLNGELKSVYDMPVEYTYS</sequence>
<dbReference type="GO" id="GO:0009451">
    <property type="term" value="P:RNA modification"/>
    <property type="evidence" value="ECO:0007669"/>
    <property type="project" value="InterPro"/>
</dbReference>
<evidence type="ECO:0000313" key="4">
    <source>
        <dbReference type="EMBL" id="GAA0151782.1"/>
    </source>
</evidence>
<dbReference type="FunFam" id="1.25.40.10:FF:000333">
    <property type="entry name" value="Pentatricopeptide repeat-containing protein"/>
    <property type="match status" value="1"/>
</dbReference>
<gene>
    <name evidence="4" type="ORF">LIER_37354</name>
</gene>
<dbReference type="PROSITE" id="PS51375">
    <property type="entry name" value="PPR"/>
    <property type="match status" value="4"/>
</dbReference>
<dbReference type="InterPro" id="IPR002885">
    <property type="entry name" value="PPR_rpt"/>
</dbReference>